<evidence type="ECO:0000313" key="1">
    <source>
        <dbReference type="EMBL" id="CAB4134123.1"/>
    </source>
</evidence>
<proteinExistence type="predicted"/>
<name>A0A6J5LL67_9CAUD</name>
<protein>
    <submittedName>
        <fullName evidence="1">Uncharacterized protein</fullName>
    </submittedName>
</protein>
<reference evidence="1" key="1">
    <citation type="submission" date="2020-04" db="EMBL/GenBank/DDBJ databases">
        <authorList>
            <person name="Chiriac C."/>
            <person name="Salcher M."/>
            <person name="Ghai R."/>
            <person name="Kavagutti S V."/>
        </authorList>
    </citation>
    <scope>NUCLEOTIDE SEQUENCE</scope>
</reference>
<organism evidence="1">
    <name type="scientific">uncultured Caudovirales phage</name>
    <dbReference type="NCBI Taxonomy" id="2100421"/>
    <lineage>
        <taxon>Viruses</taxon>
        <taxon>Duplodnaviria</taxon>
        <taxon>Heunggongvirae</taxon>
        <taxon>Uroviricota</taxon>
        <taxon>Caudoviricetes</taxon>
        <taxon>Peduoviridae</taxon>
        <taxon>Maltschvirus</taxon>
        <taxon>Maltschvirus maltsch</taxon>
    </lineage>
</organism>
<dbReference type="EMBL" id="LR796286">
    <property type="protein sequence ID" value="CAB4134123.1"/>
    <property type="molecule type" value="Genomic_DNA"/>
</dbReference>
<sequence length="115" mass="13609">MNQNLPPKRPILNINTIPQDTYRPLIVYLKHSIFHQVQESLHEDKIDWNLFFQTVCLEYLVKKQKKKDDDARYIAFSEMQLFEKKDLIIDQIELSESDDGNDKGLFSIENDSHGQ</sequence>
<gene>
    <name evidence="1" type="ORF">UFOVP268_19</name>
</gene>
<accession>A0A6J5LL67</accession>